<keyword evidence="2" id="KW-1185">Reference proteome</keyword>
<organism evidence="1 2">
    <name type="scientific">Pycnococcus provasolii</name>
    <dbReference type="NCBI Taxonomy" id="41880"/>
    <lineage>
        <taxon>Eukaryota</taxon>
        <taxon>Viridiplantae</taxon>
        <taxon>Chlorophyta</taxon>
        <taxon>Pseudoscourfieldiophyceae</taxon>
        <taxon>Pseudoscourfieldiales</taxon>
        <taxon>Pycnococcaceae</taxon>
        <taxon>Pycnococcus</taxon>
    </lineage>
</organism>
<evidence type="ECO:0000313" key="1">
    <source>
        <dbReference type="EMBL" id="GHP06252.1"/>
    </source>
</evidence>
<accession>A0A830HHI7</accession>
<protein>
    <recommendedName>
        <fullName evidence="3">FG-GAP repeat-containing protein</fullName>
    </recommendedName>
</protein>
<evidence type="ECO:0008006" key="3">
    <source>
        <dbReference type="Google" id="ProtNLM"/>
    </source>
</evidence>
<dbReference type="InterPro" id="IPR028994">
    <property type="entry name" value="Integrin_alpha_N"/>
</dbReference>
<comment type="caution">
    <text evidence="1">The sequence shown here is derived from an EMBL/GenBank/DDBJ whole genome shotgun (WGS) entry which is preliminary data.</text>
</comment>
<gene>
    <name evidence="1" type="ORF">PPROV_000499900</name>
</gene>
<dbReference type="OrthoDB" id="10678549at2759"/>
<dbReference type="SUPFAM" id="SSF69318">
    <property type="entry name" value="Integrin alpha N-terminal domain"/>
    <property type="match status" value="1"/>
</dbReference>
<proteinExistence type="predicted"/>
<sequence length="435" mass="45605">MKNVGTDTAPVFLPGLDVHADGAPIDVQPGYNALQGPAEARYGFVQPTAVDWDNDGDNDLLVSDARGAHVVFMNSCGPRNAAVAADPNSPCAKGVPMLGPALPLYSDGLEVHGPWRVKPAAARFNGRMVYMTLDDANEVHAYYRVDSQNLKDAGKVRLRTGKPIKVHRMTGPAIGRVSLILTDFDCDGVLDLLMAVPKHASVPEPDAGLPTAQGVPGSVLLFLRGKRESAGELPRFRHPEIIHYNGIPLMLGKEDGSAAVVNFGSTSGPHILGAEEGGRFVYYERKQLSCESYNRFPENKRGASSSVVSELAMPPPAAAHALTKRASSKAVAAWLSGVGDVSGRRAAAVAASEILSSESGGRASAVSLDDTDASDAAASSLARANSDNLAGVGGFFAGIGATLVLLGVARLSKPHVTPYLPRFVRSRGAPNERTA</sequence>
<dbReference type="EMBL" id="BNJQ01000012">
    <property type="protein sequence ID" value="GHP06252.1"/>
    <property type="molecule type" value="Genomic_DNA"/>
</dbReference>
<reference evidence="1" key="1">
    <citation type="submission" date="2020-10" db="EMBL/GenBank/DDBJ databases">
        <title>Unveiling of a novel bifunctional photoreceptor, Dualchrome1, isolated from a cosmopolitan green alga.</title>
        <authorList>
            <person name="Suzuki S."/>
            <person name="Kawachi M."/>
        </authorList>
    </citation>
    <scope>NUCLEOTIDE SEQUENCE</scope>
    <source>
        <strain evidence="1">NIES 2893</strain>
    </source>
</reference>
<evidence type="ECO:0000313" key="2">
    <source>
        <dbReference type="Proteomes" id="UP000660262"/>
    </source>
</evidence>
<dbReference type="AlphaFoldDB" id="A0A830HHI7"/>
<name>A0A830HHI7_9CHLO</name>
<dbReference type="Proteomes" id="UP000660262">
    <property type="component" value="Unassembled WGS sequence"/>
</dbReference>